<accession>A0A926D105</accession>
<organism evidence="3 4">
    <name type="scientific">Luoshenia tenuis</name>
    <dbReference type="NCBI Taxonomy" id="2763654"/>
    <lineage>
        <taxon>Bacteria</taxon>
        <taxon>Bacillati</taxon>
        <taxon>Bacillota</taxon>
        <taxon>Clostridia</taxon>
        <taxon>Christensenellales</taxon>
        <taxon>Christensenellaceae</taxon>
        <taxon>Luoshenia</taxon>
    </lineage>
</organism>
<dbReference type="InterPro" id="IPR025584">
    <property type="entry name" value="Cthe_2159"/>
</dbReference>
<keyword evidence="4" id="KW-1185">Reference proteome</keyword>
<feature type="region of interest" description="Disordered" evidence="1">
    <location>
        <begin position="611"/>
        <end position="635"/>
    </location>
</feature>
<dbReference type="EMBL" id="JACRSO010000003">
    <property type="protein sequence ID" value="MBC8529392.1"/>
    <property type="molecule type" value="Genomic_DNA"/>
</dbReference>
<reference evidence="3" key="1">
    <citation type="submission" date="2020-08" db="EMBL/GenBank/DDBJ databases">
        <title>Genome public.</title>
        <authorList>
            <person name="Liu C."/>
            <person name="Sun Q."/>
        </authorList>
    </citation>
    <scope>NUCLEOTIDE SEQUENCE</scope>
    <source>
        <strain evidence="3">NSJ-44</strain>
    </source>
</reference>
<protein>
    <submittedName>
        <fullName evidence="3">Carbohydrate-binding domain-containing protein</fullName>
    </submittedName>
</protein>
<name>A0A926D105_9FIRM</name>
<keyword evidence="2" id="KW-0732">Signal</keyword>
<evidence type="ECO:0000256" key="1">
    <source>
        <dbReference type="SAM" id="MobiDB-lite"/>
    </source>
</evidence>
<sequence>MSRKNKVIYTCIALLLSSALLPGCASGQNTQTAAPSASAAQQSASGTEQGAVSVTQPQVTFDADDSYTAWDEGNATAIAFSGTAASVSGAGASVSGNCVTITSPGTYVLTGTLAEGQLIVDAGKDDVVRLILNGVSMHCSTSSPLYAKQAGKTVVSLAPGTENTLSDGSDYVFPDAESDEPNATLFCKDDLTINGTGSLTVEAQYNNGIASKDTLKIMEGQITIDAADDAILGRDLLVVQDGTVTLRAQDDGLKSTNDTDAAKGSIVILGGTLDIAAQGDGIQAYAGLFISGGDLRIVTAGGSANAAAHTDGNEMVRGGGFPSAEQTAQEDETSAKGLKAGGLLSITDGTFDLDTLDDALHSNGALTVSGGTFNLATGDDALHADGALSVSGGTLDISACYEGLEGTSIDISGGEIALVASDDGINASDGSETASQGMAAPGSGGNSNCTITISGGTIYVDASGDGLDSNGSITMSGGTLLISGPVNDGNGALDFDGSFEVTGGLLIAAGSAGMVQTPTQQDSQNILSMTCTAQQAAGTPIVLTDKEGNTLASFTPGKAFRNVILSLPSLAADSEYALTCGDNTVSFTAAEGITYLNESGVTTGGMGGNMGGTGNGRMPGGDGQMPRGGNGAPRN</sequence>
<feature type="region of interest" description="Disordered" evidence="1">
    <location>
        <begin position="36"/>
        <end position="55"/>
    </location>
</feature>
<comment type="caution">
    <text evidence="3">The sequence shown here is derived from an EMBL/GenBank/DDBJ whole genome shotgun (WGS) entry which is preliminary data.</text>
</comment>
<gene>
    <name evidence="3" type="ORF">H8699_08130</name>
</gene>
<proteinExistence type="predicted"/>
<dbReference type="AlphaFoldDB" id="A0A926D105"/>
<evidence type="ECO:0000256" key="2">
    <source>
        <dbReference type="SAM" id="SignalP"/>
    </source>
</evidence>
<dbReference type="Pfam" id="PF14262">
    <property type="entry name" value="Cthe_2159"/>
    <property type="match status" value="2"/>
</dbReference>
<feature type="compositionally biased region" description="Low complexity" evidence="1">
    <location>
        <begin position="36"/>
        <end position="51"/>
    </location>
</feature>
<feature type="signal peptide" evidence="2">
    <location>
        <begin position="1"/>
        <end position="27"/>
    </location>
</feature>
<evidence type="ECO:0000313" key="4">
    <source>
        <dbReference type="Proteomes" id="UP000654279"/>
    </source>
</evidence>
<evidence type="ECO:0000313" key="3">
    <source>
        <dbReference type="EMBL" id="MBC8529392.1"/>
    </source>
</evidence>
<dbReference type="Proteomes" id="UP000654279">
    <property type="component" value="Unassembled WGS sequence"/>
</dbReference>
<feature type="chain" id="PRO_5036873229" evidence="2">
    <location>
        <begin position="28"/>
        <end position="635"/>
    </location>
</feature>
<dbReference type="RefSeq" id="WP_249285245.1">
    <property type="nucleotide sequence ID" value="NZ_JACRSO010000003.1"/>
</dbReference>